<evidence type="ECO:0000256" key="3">
    <source>
        <dbReference type="ARBA" id="ARBA00022792"/>
    </source>
</evidence>
<evidence type="ECO:0000256" key="1">
    <source>
        <dbReference type="ARBA" id="ARBA00004448"/>
    </source>
</evidence>
<dbReference type="GO" id="GO:0045271">
    <property type="term" value="C:respiratory chain complex I"/>
    <property type="evidence" value="ECO:0007669"/>
    <property type="project" value="InterPro"/>
</dbReference>
<dbReference type="InterPro" id="IPR039205">
    <property type="entry name" value="NDUFA11"/>
</dbReference>
<keyword evidence="5" id="KW-0496">Mitochondrion</keyword>
<evidence type="ECO:0000256" key="4">
    <source>
        <dbReference type="ARBA" id="ARBA00022989"/>
    </source>
</evidence>
<dbReference type="GO" id="GO:0006120">
    <property type="term" value="P:mitochondrial electron transport, NADH to ubiquinone"/>
    <property type="evidence" value="ECO:0007669"/>
    <property type="project" value="InterPro"/>
</dbReference>
<keyword evidence="2 7" id="KW-0812">Transmembrane</keyword>
<organism evidence="8 9">
    <name type="scientific">Thielaviopsis punctulata</name>
    <dbReference type="NCBI Taxonomy" id="72032"/>
    <lineage>
        <taxon>Eukaryota</taxon>
        <taxon>Fungi</taxon>
        <taxon>Dikarya</taxon>
        <taxon>Ascomycota</taxon>
        <taxon>Pezizomycotina</taxon>
        <taxon>Sordariomycetes</taxon>
        <taxon>Hypocreomycetidae</taxon>
        <taxon>Microascales</taxon>
        <taxon>Ceratocystidaceae</taxon>
        <taxon>Thielaviopsis</taxon>
    </lineage>
</organism>
<dbReference type="Proteomes" id="UP000033483">
    <property type="component" value="Unassembled WGS sequence"/>
</dbReference>
<evidence type="ECO:0008006" key="10">
    <source>
        <dbReference type="Google" id="ProtNLM"/>
    </source>
</evidence>
<reference evidence="8 9" key="1">
    <citation type="submission" date="2015-03" db="EMBL/GenBank/DDBJ databases">
        <authorList>
            <person name="Radwan O."/>
            <person name="Al-Naeli F.A."/>
            <person name="Rendon G.A."/>
            <person name="Fields C."/>
        </authorList>
    </citation>
    <scope>NUCLEOTIDE SEQUENCE [LARGE SCALE GENOMIC DNA]</scope>
    <source>
        <strain evidence="8">CR-DP1</strain>
    </source>
</reference>
<name>A0A0F4Z6K1_9PEZI</name>
<gene>
    <name evidence="8" type="ORF">TD95_003601</name>
</gene>
<evidence type="ECO:0000256" key="2">
    <source>
        <dbReference type="ARBA" id="ARBA00022692"/>
    </source>
</evidence>
<evidence type="ECO:0000313" key="8">
    <source>
        <dbReference type="EMBL" id="KKA26159.1"/>
    </source>
</evidence>
<dbReference type="PANTHER" id="PTHR21382">
    <property type="entry name" value="NADH-UBIQUINONE OXIDOREDUCTASE SUBUNIT"/>
    <property type="match status" value="1"/>
</dbReference>
<accession>A0A0F4Z6K1</accession>
<evidence type="ECO:0000313" key="9">
    <source>
        <dbReference type="Proteomes" id="UP000033483"/>
    </source>
</evidence>
<evidence type="ECO:0000256" key="6">
    <source>
        <dbReference type="ARBA" id="ARBA00023136"/>
    </source>
</evidence>
<comment type="subcellular location">
    <subcellularLocation>
        <location evidence="1">Mitochondrion inner membrane</location>
        <topology evidence="1">Multi-pass membrane protein</topology>
    </subcellularLocation>
</comment>
<proteinExistence type="predicted"/>
<keyword evidence="4 7" id="KW-1133">Transmembrane helix</keyword>
<evidence type="ECO:0000256" key="5">
    <source>
        <dbReference type="ARBA" id="ARBA00023128"/>
    </source>
</evidence>
<feature type="transmembrane region" description="Helical" evidence="7">
    <location>
        <begin position="22"/>
        <end position="44"/>
    </location>
</feature>
<dbReference type="AlphaFoldDB" id="A0A0F4Z6K1"/>
<dbReference type="GO" id="GO:0005743">
    <property type="term" value="C:mitochondrial inner membrane"/>
    <property type="evidence" value="ECO:0007669"/>
    <property type="project" value="UniProtKB-SubCell"/>
</dbReference>
<dbReference type="EMBL" id="LAEV01002266">
    <property type="protein sequence ID" value="KKA26159.1"/>
    <property type="molecule type" value="Genomic_DNA"/>
</dbReference>
<dbReference type="OrthoDB" id="1913277at2759"/>
<dbReference type="PANTHER" id="PTHR21382:SF1">
    <property type="entry name" value="NADH DEHYDROGENASE [UBIQUINONE] 1 ALPHA SUBCOMPLEX SUBUNIT 11"/>
    <property type="match status" value="1"/>
</dbReference>
<keyword evidence="6 7" id="KW-0472">Membrane</keyword>
<keyword evidence="9" id="KW-1185">Reference proteome</keyword>
<evidence type="ECO:0000256" key="7">
    <source>
        <dbReference type="SAM" id="Phobius"/>
    </source>
</evidence>
<comment type="caution">
    <text evidence="8">The sequence shown here is derived from an EMBL/GenBank/DDBJ whole genome shotgun (WGS) entry which is preliminary data.</text>
</comment>
<feature type="transmembrane region" description="Helical" evidence="7">
    <location>
        <begin position="112"/>
        <end position="131"/>
    </location>
</feature>
<keyword evidence="3" id="KW-0999">Mitochondrion inner membrane</keyword>
<protein>
    <recommendedName>
        <fullName evidence="10">NADH-ubiquinone oxidoreductase 21.3 kDa subunit</fullName>
    </recommendedName>
</protein>
<feature type="transmembrane region" description="Helical" evidence="7">
    <location>
        <begin position="65"/>
        <end position="82"/>
    </location>
</feature>
<sequence length="202" mass="21780">MSPPQKEGDGEKPYTPVDALDMGLRSVGIGAVVGFAASALQNAFDTNKAGIMTVFTRHGKSIPHMALTVGAIGFGSTAVANLRSKEDYVSAAAGAALGGGVFGLPSKRLPIVLGYAALYGSFAGLFVFTGGRFSGFQNFKEEDEFERKERMRASRRRPIEETIAEIGEGRGIRPPGYEERRRQRLKEKYGFDINPVKATVDD</sequence>